<dbReference type="Pfam" id="PF03466">
    <property type="entry name" value="LysR_substrate"/>
    <property type="match status" value="1"/>
</dbReference>
<evidence type="ECO:0000259" key="5">
    <source>
        <dbReference type="PROSITE" id="PS50931"/>
    </source>
</evidence>
<evidence type="ECO:0000313" key="7">
    <source>
        <dbReference type="Proteomes" id="UP000029843"/>
    </source>
</evidence>
<comment type="caution">
    <text evidence="6">The sequence shown here is derived from an EMBL/GenBank/DDBJ whole genome shotgun (WGS) entry which is preliminary data.</text>
</comment>
<sequence length="324" mass="36123">MDKFKAIALFMSTIETGSFSATAKKHATDPSTVSKAIKRLEEQLGLQLLYRSTRQLSLTSAGQKYAETVGSLYQQLESCEHELKSANDSFKGALKINLPVSYGRVYMLPMLSQFKKTYPDIELEVSFNDQYVDMISDAVDISIRSGTLNDSRLVAQKLSPMPFVLCVSNRDGCSDSEVAQKVDISDEGLAVLPWVLFRFKQTGKTMPINFTYQGRHINVEPKRVTIIDDGEAMAKLCAEGLGLCLMPHFNAKALVMADKMKVLAKVDEFPNSGVFIVYPKRKNLPKRTQVFIDFVKEYLNEMGESPTKTWLDTGGDPTKSNPVS</sequence>
<keyword evidence="4" id="KW-0804">Transcription</keyword>
<keyword evidence="3" id="KW-0238">DNA-binding</keyword>
<dbReference type="InterPro" id="IPR036388">
    <property type="entry name" value="WH-like_DNA-bd_sf"/>
</dbReference>
<dbReference type="Pfam" id="PF00126">
    <property type="entry name" value="HTH_1"/>
    <property type="match status" value="1"/>
</dbReference>
<comment type="similarity">
    <text evidence="1">Belongs to the LysR transcriptional regulatory family.</text>
</comment>
<keyword evidence="2" id="KW-0805">Transcription regulation</keyword>
<dbReference type="OrthoDB" id="9786526at2"/>
<dbReference type="GO" id="GO:0003700">
    <property type="term" value="F:DNA-binding transcription factor activity"/>
    <property type="evidence" value="ECO:0007669"/>
    <property type="project" value="InterPro"/>
</dbReference>
<gene>
    <name evidence="6" type="ORF">ND2E_0470</name>
</gene>
<dbReference type="AlphaFoldDB" id="A0A099KBW2"/>
<protein>
    <submittedName>
        <fullName evidence="6">Transcriptional regulator, LysR family</fullName>
    </submittedName>
</protein>
<dbReference type="GO" id="GO:0003677">
    <property type="term" value="F:DNA binding"/>
    <property type="evidence" value="ECO:0007669"/>
    <property type="project" value="UniProtKB-KW"/>
</dbReference>
<evidence type="ECO:0000313" key="6">
    <source>
        <dbReference type="EMBL" id="KGJ87063.1"/>
    </source>
</evidence>
<organism evidence="6 7">
    <name type="scientific">Colwellia psychrerythraea</name>
    <name type="common">Vibrio psychroerythus</name>
    <dbReference type="NCBI Taxonomy" id="28229"/>
    <lineage>
        <taxon>Bacteria</taxon>
        <taxon>Pseudomonadati</taxon>
        <taxon>Pseudomonadota</taxon>
        <taxon>Gammaproteobacteria</taxon>
        <taxon>Alteromonadales</taxon>
        <taxon>Colwelliaceae</taxon>
        <taxon>Colwellia</taxon>
    </lineage>
</organism>
<accession>A0A099KBW2</accession>
<dbReference type="PANTHER" id="PTHR30537">
    <property type="entry name" value="HTH-TYPE TRANSCRIPTIONAL REGULATOR"/>
    <property type="match status" value="1"/>
</dbReference>
<dbReference type="PROSITE" id="PS50931">
    <property type="entry name" value="HTH_LYSR"/>
    <property type="match status" value="1"/>
</dbReference>
<dbReference type="SUPFAM" id="SSF46785">
    <property type="entry name" value="Winged helix' DNA-binding domain"/>
    <property type="match status" value="1"/>
</dbReference>
<evidence type="ECO:0000256" key="1">
    <source>
        <dbReference type="ARBA" id="ARBA00009437"/>
    </source>
</evidence>
<dbReference type="InterPro" id="IPR000847">
    <property type="entry name" value="LysR_HTH_N"/>
</dbReference>
<dbReference type="FunFam" id="1.10.10.10:FF:000001">
    <property type="entry name" value="LysR family transcriptional regulator"/>
    <property type="match status" value="1"/>
</dbReference>
<dbReference type="InterPro" id="IPR036390">
    <property type="entry name" value="WH_DNA-bd_sf"/>
</dbReference>
<evidence type="ECO:0000256" key="3">
    <source>
        <dbReference type="ARBA" id="ARBA00023125"/>
    </source>
</evidence>
<dbReference type="Proteomes" id="UP000029843">
    <property type="component" value="Unassembled WGS sequence"/>
</dbReference>
<dbReference type="CDD" id="cd08422">
    <property type="entry name" value="PBP2_CrgA_like"/>
    <property type="match status" value="1"/>
</dbReference>
<dbReference type="SUPFAM" id="SSF53850">
    <property type="entry name" value="Periplasmic binding protein-like II"/>
    <property type="match status" value="1"/>
</dbReference>
<dbReference type="PATRIC" id="fig|28229.4.peg.3954"/>
<dbReference type="Gene3D" id="3.40.190.10">
    <property type="entry name" value="Periplasmic binding protein-like II"/>
    <property type="match status" value="2"/>
</dbReference>
<dbReference type="InterPro" id="IPR005119">
    <property type="entry name" value="LysR_subst-bd"/>
</dbReference>
<dbReference type="EMBL" id="JQED01000055">
    <property type="protein sequence ID" value="KGJ87063.1"/>
    <property type="molecule type" value="Genomic_DNA"/>
</dbReference>
<dbReference type="PANTHER" id="PTHR30537:SF5">
    <property type="entry name" value="HTH-TYPE TRANSCRIPTIONAL ACTIVATOR TTDR-RELATED"/>
    <property type="match status" value="1"/>
</dbReference>
<feature type="domain" description="HTH lysR-type" evidence="5">
    <location>
        <begin position="1"/>
        <end position="59"/>
    </location>
</feature>
<reference evidence="6 7" key="1">
    <citation type="submission" date="2014-08" db="EMBL/GenBank/DDBJ databases">
        <title>Genomic and Phenotypic Diversity of Colwellia psychrerythraea strains from Disparate Marine Basins.</title>
        <authorList>
            <person name="Techtmann S.M."/>
            <person name="Stelling S.C."/>
            <person name="Utturkar S.M."/>
            <person name="Alshibli N."/>
            <person name="Harris A."/>
            <person name="Brown S.D."/>
            <person name="Hazen T.C."/>
        </authorList>
    </citation>
    <scope>NUCLEOTIDE SEQUENCE [LARGE SCALE GENOMIC DNA]</scope>
    <source>
        <strain evidence="6 7">ND2E</strain>
    </source>
</reference>
<dbReference type="Gene3D" id="1.10.10.10">
    <property type="entry name" value="Winged helix-like DNA-binding domain superfamily/Winged helix DNA-binding domain"/>
    <property type="match status" value="1"/>
</dbReference>
<dbReference type="RefSeq" id="WP_033095520.1">
    <property type="nucleotide sequence ID" value="NZ_JQED01000055.1"/>
</dbReference>
<evidence type="ECO:0000256" key="4">
    <source>
        <dbReference type="ARBA" id="ARBA00023163"/>
    </source>
</evidence>
<evidence type="ECO:0000256" key="2">
    <source>
        <dbReference type="ARBA" id="ARBA00023015"/>
    </source>
</evidence>
<name>A0A099KBW2_COLPS</name>
<proteinExistence type="inferred from homology"/>
<dbReference type="InterPro" id="IPR058163">
    <property type="entry name" value="LysR-type_TF_proteobact-type"/>
</dbReference>